<dbReference type="GO" id="GO:0005634">
    <property type="term" value="C:nucleus"/>
    <property type="evidence" value="ECO:0007669"/>
    <property type="project" value="TreeGrafter"/>
</dbReference>
<accession>A0A8B8IN53</accession>
<dbReference type="PANTHER" id="PTHR13651:SF0">
    <property type="entry name" value="PROTEIN ABITRAM"/>
    <property type="match status" value="1"/>
</dbReference>
<dbReference type="Proteomes" id="UP001652626">
    <property type="component" value="Chromosome 20"/>
</dbReference>
<dbReference type="SUPFAM" id="SSF51230">
    <property type="entry name" value="Single hybrid motif"/>
    <property type="match status" value="1"/>
</dbReference>
<keyword evidence="4" id="KW-1185">Reference proteome</keyword>
<dbReference type="GO" id="GO:0030425">
    <property type="term" value="C:dendrite"/>
    <property type="evidence" value="ECO:0007669"/>
    <property type="project" value="TreeGrafter"/>
</dbReference>
<dbReference type="GO" id="GO:0051489">
    <property type="term" value="P:regulation of filopodium assembly"/>
    <property type="evidence" value="ECO:0007669"/>
    <property type="project" value="TreeGrafter"/>
</dbReference>
<dbReference type="GeneID" id="113401562"/>
<dbReference type="Pfam" id="PF01597">
    <property type="entry name" value="GCV_H"/>
    <property type="match status" value="1"/>
</dbReference>
<evidence type="ECO:0000313" key="5">
    <source>
        <dbReference type="RefSeq" id="XP_026497301.2"/>
    </source>
</evidence>
<organism evidence="4 5">
    <name type="scientific">Vanessa tameamea</name>
    <name type="common">Kamehameha butterfly</name>
    <dbReference type="NCBI Taxonomy" id="334116"/>
    <lineage>
        <taxon>Eukaryota</taxon>
        <taxon>Metazoa</taxon>
        <taxon>Ecdysozoa</taxon>
        <taxon>Arthropoda</taxon>
        <taxon>Hexapoda</taxon>
        <taxon>Insecta</taxon>
        <taxon>Pterygota</taxon>
        <taxon>Neoptera</taxon>
        <taxon>Endopterygota</taxon>
        <taxon>Lepidoptera</taxon>
        <taxon>Glossata</taxon>
        <taxon>Ditrysia</taxon>
        <taxon>Papilionoidea</taxon>
        <taxon>Nymphalidae</taxon>
        <taxon>Nymphalinae</taxon>
        <taxon>Vanessa</taxon>
    </lineage>
</organism>
<dbReference type="OMA" id="CIVHCED"/>
<dbReference type="GO" id="GO:0051015">
    <property type="term" value="F:actin filament binding"/>
    <property type="evidence" value="ECO:0007669"/>
    <property type="project" value="TreeGrafter"/>
</dbReference>
<dbReference type="GO" id="GO:0030833">
    <property type="term" value="P:regulation of actin filament polymerization"/>
    <property type="evidence" value="ECO:0007669"/>
    <property type="project" value="TreeGrafter"/>
</dbReference>
<evidence type="ECO:0000256" key="3">
    <source>
        <dbReference type="ARBA" id="ARBA00030463"/>
    </source>
</evidence>
<dbReference type="PANTHER" id="PTHR13651">
    <property type="entry name" value="PROTEIN ABITRAM"/>
    <property type="match status" value="1"/>
</dbReference>
<dbReference type="GO" id="GO:0003785">
    <property type="term" value="F:actin monomer binding"/>
    <property type="evidence" value="ECO:0007669"/>
    <property type="project" value="TreeGrafter"/>
</dbReference>
<dbReference type="InterPro" id="IPR033753">
    <property type="entry name" value="GCV_H/Fam206"/>
</dbReference>
<evidence type="ECO:0000256" key="2">
    <source>
        <dbReference type="ARBA" id="ARBA00019325"/>
    </source>
</evidence>
<name>A0A8B8IN53_VANTA</name>
<dbReference type="Gene3D" id="2.40.50.100">
    <property type="match status" value="1"/>
</dbReference>
<dbReference type="AlphaFoldDB" id="A0A8B8IN53"/>
<dbReference type="OrthoDB" id="48130at2759"/>
<dbReference type="RefSeq" id="XP_026497301.2">
    <property type="nucleotide sequence ID" value="XM_026641516.2"/>
</dbReference>
<proteinExistence type="inferred from homology"/>
<dbReference type="GO" id="GO:0032433">
    <property type="term" value="C:filopodium tip"/>
    <property type="evidence" value="ECO:0007669"/>
    <property type="project" value="TreeGrafter"/>
</dbReference>
<sequence>MEYNILDSIDLNDKSIYKSFTDRYFSKRYILNVDGIENNDIMLMFHSNRITLLCLAPSHFFFKNPDKYNLNFTIGKVDRLSNLVKGKGKKGGQMLTPKSTICKVEWNDGTSFDIPCGMKGTLIEINENLVNNPEILREQPDSDGFIAIMLSSIANSEATKNELLNHEEYLKRVNCSI</sequence>
<comment type="similarity">
    <text evidence="1">Belongs to the ABITRAM family.</text>
</comment>
<dbReference type="InterPro" id="IPR011053">
    <property type="entry name" value="Single_hybrid_motif"/>
</dbReference>
<reference evidence="5" key="1">
    <citation type="submission" date="2025-08" db="UniProtKB">
        <authorList>
            <consortium name="RefSeq"/>
        </authorList>
    </citation>
    <scope>IDENTIFICATION</scope>
    <source>
        <tissue evidence="5">Whole body</tissue>
    </source>
</reference>
<evidence type="ECO:0000256" key="1">
    <source>
        <dbReference type="ARBA" id="ARBA00010764"/>
    </source>
</evidence>
<dbReference type="GO" id="GO:0048813">
    <property type="term" value="P:dendrite morphogenesis"/>
    <property type="evidence" value="ECO:0007669"/>
    <property type="project" value="TreeGrafter"/>
</dbReference>
<dbReference type="InterPro" id="IPR039169">
    <property type="entry name" value="Abitram"/>
</dbReference>
<evidence type="ECO:0000313" key="4">
    <source>
        <dbReference type="Proteomes" id="UP001652626"/>
    </source>
</evidence>
<gene>
    <name evidence="5" type="primary">LOC113401562</name>
</gene>
<dbReference type="GO" id="GO:0030027">
    <property type="term" value="C:lamellipodium"/>
    <property type="evidence" value="ECO:0007669"/>
    <property type="project" value="TreeGrafter"/>
</dbReference>
<protein>
    <recommendedName>
        <fullName evidence="2">Protein Abitram</fullName>
    </recommendedName>
    <alternativeName>
        <fullName evidence="3">Actin-binding transcription modulator</fullName>
    </alternativeName>
</protein>